<accession>A0AAV2B2E8</accession>
<evidence type="ECO:0000313" key="3">
    <source>
        <dbReference type="Proteomes" id="UP001497382"/>
    </source>
</evidence>
<feature type="region of interest" description="Disordered" evidence="1">
    <location>
        <begin position="133"/>
        <end position="179"/>
    </location>
</feature>
<keyword evidence="3" id="KW-1185">Reference proteome</keyword>
<dbReference type="EMBL" id="CAXIEN010000263">
    <property type="protein sequence ID" value="CAL1290413.1"/>
    <property type="molecule type" value="Genomic_DNA"/>
</dbReference>
<dbReference type="Proteomes" id="UP001497382">
    <property type="component" value="Unassembled WGS sequence"/>
</dbReference>
<sequence>MLTGRLSVSDGAADFPVGALHHDRGGQQRSPGRPPALQEQEVQNELLHHAPRRRSGCEAVEKESSSEIQAMVAELPESEEEELSSVAEAVEKESSPEIQAMVAELPESEEEELSLVAEAVEKESSSEIRAMVAELSDEETSTPKDTSLFIDDAVTRKNEKFPHTSRRKTRKGNFPKKNE</sequence>
<gene>
    <name evidence="2" type="ORF">LARSCL_LOCUS16472</name>
</gene>
<comment type="caution">
    <text evidence="2">The sequence shown here is derived from an EMBL/GenBank/DDBJ whole genome shotgun (WGS) entry which is preliminary data.</text>
</comment>
<evidence type="ECO:0000256" key="1">
    <source>
        <dbReference type="SAM" id="MobiDB-lite"/>
    </source>
</evidence>
<protein>
    <submittedName>
        <fullName evidence="2">Uncharacterized protein</fullName>
    </submittedName>
</protein>
<evidence type="ECO:0000313" key="2">
    <source>
        <dbReference type="EMBL" id="CAL1290413.1"/>
    </source>
</evidence>
<feature type="region of interest" description="Disordered" evidence="1">
    <location>
        <begin position="1"/>
        <end position="95"/>
    </location>
</feature>
<organism evidence="2 3">
    <name type="scientific">Larinioides sclopetarius</name>
    <dbReference type="NCBI Taxonomy" id="280406"/>
    <lineage>
        <taxon>Eukaryota</taxon>
        <taxon>Metazoa</taxon>
        <taxon>Ecdysozoa</taxon>
        <taxon>Arthropoda</taxon>
        <taxon>Chelicerata</taxon>
        <taxon>Arachnida</taxon>
        <taxon>Araneae</taxon>
        <taxon>Araneomorphae</taxon>
        <taxon>Entelegynae</taxon>
        <taxon>Araneoidea</taxon>
        <taxon>Araneidae</taxon>
        <taxon>Larinioides</taxon>
    </lineage>
</organism>
<proteinExistence type="predicted"/>
<feature type="compositionally biased region" description="Basic and acidic residues" evidence="1">
    <location>
        <begin position="153"/>
        <end position="162"/>
    </location>
</feature>
<feature type="compositionally biased region" description="Basic and acidic residues" evidence="1">
    <location>
        <begin position="55"/>
        <end position="65"/>
    </location>
</feature>
<reference evidence="2 3" key="1">
    <citation type="submission" date="2024-04" db="EMBL/GenBank/DDBJ databases">
        <authorList>
            <person name="Rising A."/>
            <person name="Reimegard J."/>
            <person name="Sonavane S."/>
            <person name="Akerstrom W."/>
            <person name="Nylinder S."/>
            <person name="Hedman E."/>
            <person name="Kallberg Y."/>
        </authorList>
    </citation>
    <scope>NUCLEOTIDE SEQUENCE [LARGE SCALE GENOMIC DNA]</scope>
</reference>
<feature type="compositionally biased region" description="Basic residues" evidence="1">
    <location>
        <begin position="163"/>
        <end position="179"/>
    </location>
</feature>
<dbReference type="AlphaFoldDB" id="A0AAV2B2E8"/>
<name>A0AAV2B2E8_9ARAC</name>